<dbReference type="Ensembl" id="ENSMCST00000001785.1">
    <property type="protein sequence ID" value="ENSMCSP00000001744.1"/>
    <property type="gene ID" value="ENSMCSG00000001299.1"/>
</dbReference>
<proteinExistence type="inferred from homology"/>
<dbReference type="AlphaFoldDB" id="A0A8C5T538"/>
<evidence type="ECO:0000256" key="9">
    <source>
        <dbReference type="ARBA" id="ARBA00023170"/>
    </source>
</evidence>
<evidence type="ECO:0000256" key="10">
    <source>
        <dbReference type="ARBA" id="ARBA00023180"/>
    </source>
</evidence>
<comment type="similarity">
    <text evidence="2">Belongs to the type I cytokine receptor family. Type 2 subfamily.</text>
</comment>
<dbReference type="SUPFAM" id="SSF49265">
    <property type="entry name" value="Fibronectin type III"/>
    <property type="match status" value="3"/>
</dbReference>
<sequence length="563" mass="60909">MCSKGSITASSGRAIQRHTNVTLGCHLRSPPAPDWCRTAIFLNNSEQSRGQGGAVTGIWPGLVGDAESLTQTPNLMGISVPDPPDEPRNVSCVQQGTGGQPSCTWDRGRVTYLDTIYGILEGFLTLLELGSNYTLVVSASNELGNASSQPLTFTLIDIVKPHPPNFSVEFDDSSATNCTFSWHDEAQEQHCRMRYRPLGRHSWSTVIPLGWRELQSCRRGEGSRESSELLLGPKGGFASFSSSWCFCRLQTPLFFLPPVPSGILDVWYQQQDLGSGQQNLSFFWKALSSSEAGGRILSYTVTLEGLEQGGLPAQSHQTSSTSYSRVTPRVGHRVTVSARNSRGSSRPAAILTHTDNLPPPQRVSAVALGNCSILVSWRPPEGPPLPIGGFVVQWDSHPEPQQSWVKLPPSQLSTVITEHIRDNVCYQIRVFALYQGRAGQAASACLAAPSAGPQMLAAPQDGGVLVSWEEIPAPQQRGCITKYHIYLQRRDGQSQPVLHVPFSLHIAALEPGQPHDLWMTAATAAGEGPRGNSASVCLEGEERGAILGNYPHRAESFAGPSES</sequence>
<dbReference type="Pfam" id="PF00041">
    <property type="entry name" value="fn3"/>
    <property type="match status" value="1"/>
</dbReference>
<keyword evidence="7" id="KW-0472">Membrane</keyword>
<keyword evidence="5" id="KW-0677">Repeat</keyword>
<evidence type="ECO:0000313" key="12">
    <source>
        <dbReference type="Ensembl" id="ENSMCSP00000001744.1"/>
    </source>
</evidence>
<accession>A0A8C5T538</accession>
<keyword evidence="6" id="KW-1133">Transmembrane helix</keyword>
<evidence type="ECO:0000256" key="7">
    <source>
        <dbReference type="ARBA" id="ARBA00023136"/>
    </source>
</evidence>
<protein>
    <recommendedName>
        <fullName evidence="11">Fibronectin type-III domain-containing protein</fullName>
    </recommendedName>
</protein>
<comment type="subcellular location">
    <subcellularLocation>
        <location evidence="1">Membrane</location>
        <topology evidence="1">Single-pass type I membrane protein</topology>
    </subcellularLocation>
</comment>
<keyword evidence="9" id="KW-0675">Receptor</keyword>
<evidence type="ECO:0000256" key="6">
    <source>
        <dbReference type="ARBA" id="ARBA00022989"/>
    </source>
</evidence>
<dbReference type="PROSITE" id="PS50853">
    <property type="entry name" value="FN3"/>
    <property type="match status" value="1"/>
</dbReference>
<evidence type="ECO:0000256" key="4">
    <source>
        <dbReference type="ARBA" id="ARBA00022729"/>
    </source>
</evidence>
<dbReference type="PANTHER" id="PTHR48423:SF1">
    <property type="entry name" value="INTERLEUKIN-27 RECEPTOR SUBUNIT ALPHA"/>
    <property type="match status" value="1"/>
</dbReference>
<evidence type="ECO:0000256" key="2">
    <source>
        <dbReference type="ARBA" id="ARBA00008921"/>
    </source>
</evidence>
<keyword evidence="8" id="KW-1015">Disulfide bond</keyword>
<evidence type="ECO:0000256" key="5">
    <source>
        <dbReference type="ARBA" id="ARBA00022737"/>
    </source>
</evidence>
<organism evidence="12 13">
    <name type="scientific">Malurus cyaneus samueli</name>
    <dbReference type="NCBI Taxonomy" id="2593467"/>
    <lineage>
        <taxon>Eukaryota</taxon>
        <taxon>Metazoa</taxon>
        <taxon>Chordata</taxon>
        <taxon>Craniata</taxon>
        <taxon>Vertebrata</taxon>
        <taxon>Euteleostomi</taxon>
        <taxon>Archelosauria</taxon>
        <taxon>Archosauria</taxon>
        <taxon>Dinosauria</taxon>
        <taxon>Saurischia</taxon>
        <taxon>Theropoda</taxon>
        <taxon>Coelurosauria</taxon>
        <taxon>Aves</taxon>
        <taxon>Neognathae</taxon>
        <taxon>Neoaves</taxon>
        <taxon>Telluraves</taxon>
        <taxon>Australaves</taxon>
        <taxon>Passeriformes</taxon>
        <taxon>Meliphagoidea</taxon>
        <taxon>Maluridae</taxon>
        <taxon>Malurus</taxon>
    </lineage>
</organism>
<keyword evidence="13" id="KW-1185">Reference proteome</keyword>
<dbReference type="PROSITE" id="PS01353">
    <property type="entry name" value="HEMATOPO_REC_L_F2"/>
    <property type="match status" value="1"/>
</dbReference>
<dbReference type="InterPro" id="IPR003529">
    <property type="entry name" value="Hematopoietin_rcpt_Gp130_CS"/>
</dbReference>
<reference evidence="12" key="1">
    <citation type="submission" date="2025-08" db="UniProtKB">
        <authorList>
            <consortium name="Ensembl"/>
        </authorList>
    </citation>
    <scope>IDENTIFICATION</scope>
</reference>
<dbReference type="CDD" id="cd00063">
    <property type="entry name" value="FN3"/>
    <property type="match status" value="2"/>
</dbReference>
<keyword evidence="3" id="KW-0812">Transmembrane</keyword>
<evidence type="ECO:0000256" key="1">
    <source>
        <dbReference type="ARBA" id="ARBA00004479"/>
    </source>
</evidence>
<dbReference type="OrthoDB" id="10005435at2759"/>
<dbReference type="Proteomes" id="UP000694560">
    <property type="component" value="Unplaced"/>
</dbReference>
<evidence type="ECO:0000313" key="13">
    <source>
        <dbReference type="Proteomes" id="UP000694560"/>
    </source>
</evidence>
<dbReference type="SMART" id="SM00060">
    <property type="entry name" value="FN3"/>
    <property type="match status" value="4"/>
</dbReference>
<reference evidence="12" key="2">
    <citation type="submission" date="2025-09" db="UniProtKB">
        <authorList>
            <consortium name="Ensembl"/>
        </authorList>
    </citation>
    <scope>IDENTIFICATION</scope>
</reference>
<dbReference type="GO" id="GO:0005886">
    <property type="term" value="C:plasma membrane"/>
    <property type="evidence" value="ECO:0007669"/>
    <property type="project" value="UniProtKB-ARBA"/>
</dbReference>
<evidence type="ECO:0000259" key="11">
    <source>
        <dbReference type="PROSITE" id="PS50853"/>
    </source>
</evidence>
<name>A0A8C5T538_9PASS</name>
<evidence type="ECO:0000256" key="8">
    <source>
        <dbReference type="ARBA" id="ARBA00023157"/>
    </source>
</evidence>
<dbReference type="GO" id="GO:0004896">
    <property type="term" value="F:cytokine receptor activity"/>
    <property type="evidence" value="ECO:0007669"/>
    <property type="project" value="InterPro"/>
</dbReference>
<dbReference type="InterPro" id="IPR013783">
    <property type="entry name" value="Ig-like_fold"/>
</dbReference>
<feature type="domain" description="Fibronectin type-III" evidence="11">
    <location>
        <begin position="359"/>
        <end position="453"/>
    </location>
</feature>
<dbReference type="InterPro" id="IPR052672">
    <property type="entry name" value="Type1_Cytokine_Rcpt_Type2"/>
</dbReference>
<evidence type="ECO:0000256" key="3">
    <source>
        <dbReference type="ARBA" id="ARBA00022692"/>
    </source>
</evidence>
<dbReference type="Gene3D" id="2.60.40.10">
    <property type="entry name" value="Immunoglobulins"/>
    <property type="match status" value="5"/>
</dbReference>
<dbReference type="InterPro" id="IPR036116">
    <property type="entry name" value="FN3_sf"/>
</dbReference>
<keyword evidence="4" id="KW-0732">Signal</keyword>
<dbReference type="PANTHER" id="PTHR48423">
    <property type="entry name" value="INTERLEUKIN-27 RECEPTOR SUBUNIT ALPHA"/>
    <property type="match status" value="1"/>
</dbReference>
<dbReference type="InterPro" id="IPR003961">
    <property type="entry name" value="FN3_dom"/>
</dbReference>
<keyword evidence="10" id="KW-0325">Glycoprotein</keyword>